<accession>A0A9E6RAI5</accession>
<feature type="signal peptide" evidence="1">
    <location>
        <begin position="1"/>
        <end position="26"/>
    </location>
</feature>
<dbReference type="EMBL" id="CP081869">
    <property type="protein sequence ID" value="QZO00612.1"/>
    <property type="molecule type" value="Genomic_DNA"/>
</dbReference>
<feature type="chain" id="PRO_5038519727" description="DUF4424 domain-containing protein" evidence="1">
    <location>
        <begin position="27"/>
        <end position="382"/>
    </location>
</feature>
<dbReference type="Proteomes" id="UP000825701">
    <property type="component" value="Chromosome"/>
</dbReference>
<gene>
    <name evidence="2" type="ORF">K6K41_02525</name>
</gene>
<protein>
    <recommendedName>
        <fullName evidence="4">DUF4424 domain-containing protein</fullName>
    </recommendedName>
</protein>
<proteinExistence type="predicted"/>
<dbReference type="KEGG" id="cmet:K6K41_02525"/>
<sequence>MTHVHMRSLSAALVGASLMAAPSAFAQSRATTVVPAEKGRVTGEMTIDYASRSERSSSGVDTYELKKLTVADLFIMREARFGGQPGERMTYSIKFDVFNPANPGQVATDVAILRGDLPIDKRGRYLPADGNLRIDVVKGQQTSSRYGGVLQGRRVTKWWDVAERLRAAKTDAEKIYSRVVEGKTVSITVKNPDPLGFESLALAAGPFSYLTAVKVNGNLDYDYELGNWLTDANGLNFYYTIADRPYTDRVTGSIRYVEEEGRFADPTGQMREYTGYYDYNLRWNEQATSQDASFFPSAGGQSDPDAFFASNDQTKPGVYGRVYYKDSEDYCKKVKNDKGEDECVGPTRSEVVYDLKAVGLNYQQLAAWFKMEPLALGPLTDE</sequence>
<evidence type="ECO:0000313" key="3">
    <source>
        <dbReference type="Proteomes" id="UP000825701"/>
    </source>
</evidence>
<organism evidence="2 3">
    <name type="scientific">Chenggangzhangella methanolivorans</name>
    <dbReference type="NCBI Taxonomy" id="1437009"/>
    <lineage>
        <taxon>Bacteria</taxon>
        <taxon>Pseudomonadati</taxon>
        <taxon>Pseudomonadota</taxon>
        <taxon>Alphaproteobacteria</taxon>
        <taxon>Hyphomicrobiales</taxon>
        <taxon>Methylopilaceae</taxon>
        <taxon>Chenggangzhangella</taxon>
    </lineage>
</organism>
<name>A0A9E6RAI5_9HYPH</name>
<evidence type="ECO:0000256" key="1">
    <source>
        <dbReference type="SAM" id="SignalP"/>
    </source>
</evidence>
<evidence type="ECO:0000313" key="2">
    <source>
        <dbReference type="EMBL" id="QZO00612.1"/>
    </source>
</evidence>
<keyword evidence="3" id="KW-1185">Reference proteome</keyword>
<reference evidence="2" key="1">
    <citation type="submission" date="2021-08" db="EMBL/GenBank/DDBJ databases">
        <authorList>
            <person name="Zhang H."/>
            <person name="Xu M."/>
            <person name="Yu Z."/>
            <person name="Yang L."/>
            <person name="Cai Y."/>
        </authorList>
    </citation>
    <scope>NUCLEOTIDE SEQUENCE</scope>
    <source>
        <strain evidence="2">CHL1</strain>
    </source>
</reference>
<evidence type="ECO:0008006" key="4">
    <source>
        <dbReference type="Google" id="ProtNLM"/>
    </source>
</evidence>
<keyword evidence="1" id="KW-0732">Signal</keyword>
<dbReference type="AlphaFoldDB" id="A0A9E6RAI5"/>